<dbReference type="Proteomes" id="UP001597048">
    <property type="component" value="Unassembled WGS sequence"/>
</dbReference>
<evidence type="ECO:0000313" key="1">
    <source>
        <dbReference type="EMBL" id="MFD1007988.1"/>
    </source>
</evidence>
<dbReference type="Pfam" id="PF20116">
    <property type="entry name" value="DUF6506"/>
    <property type="match status" value="1"/>
</dbReference>
<proteinExistence type="predicted"/>
<dbReference type="InterPro" id="IPR045441">
    <property type="entry name" value="DUF6506"/>
</dbReference>
<dbReference type="RefSeq" id="WP_379557978.1">
    <property type="nucleotide sequence ID" value="NZ_JBHTJS010000029.1"/>
</dbReference>
<comment type="caution">
    <text evidence="1">The sequence shown here is derived from an EMBL/GenBank/DDBJ whole genome shotgun (WGS) entry which is preliminary data.</text>
</comment>
<sequence length="98" mass="11105">MSLSRYGFIVKGADLELFKHHSRIKSELFDIAVSGVQTLEEAIMAAQEMLTRRIEVIELCGGFTAAEEAQIREAINDHVPLGRVQYRSEDQARVDWPD</sequence>
<keyword evidence="2" id="KW-1185">Reference proteome</keyword>
<protein>
    <submittedName>
        <fullName evidence="1">DUF6506 family protein</fullName>
    </submittedName>
</protein>
<name>A0ABW3KIC2_9GAMM</name>
<dbReference type="EMBL" id="JBHTJS010000029">
    <property type="protein sequence ID" value="MFD1007988.1"/>
    <property type="molecule type" value="Genomic_DNA"/>
</dbReference>
<evidence type="ECO:0000313" key="2">
    <source>
        <dbReference type="Proteomes" id="UP001597048"/>
    </source>
</evidence>
<gene>
    <name evidence="1" type="ORF">ACFQ1C_07455</name>
</gene>
<reference evidence="2" key="1">
    <citation type="journal article" date="2019" name="Int. J. Syst. Evol. Microbiol.">
        <title>The Global Catalogue of Microorganisms (GCM) 10K type strain sequencing project: providing services to taxonomists for standard genome sequencing and annotation.</title>
        <authorList>
            <consortium name="The Broad Institute Genomics Platform"/>
            <consortium name="The Broad Institute Genome Sequencing Center for Infectious Disease"/>
            <person name="Wu L."/>
            <person name="Ma J."/>
        </authorList>
    </citation>
    <scope>NUCLEOTIDE SEQUENCE [LARGE SCALE GENOMIC DNA]</scope>
    <source>
        <strain evidence="2">CCUG 60525</strain>
    </source>
</reference>
<accession>A0ABW3KIC2</accession>
<organism evidence="1 2">
    <name type="scientific">Oceanisphaera ostreae</name>
    <dbReference type="NCBI Taxonomy" id="914151"/>
    <lineage>
        <taxon>Bacteria</taxon>
        <taxon>Pseudomonadati</taxon>
        <taxon>Pseudomonadota</taxon>
        <taxon>Gammaproteobacteria</taxon>
        <taxon>Aeromonadales</taxon>
        <taxon>Aeromonadaceae</taxon>
        <taxon>Oceanisphaera</taxon>
    </lineage>
</organism>